<dbReference type="AlphaFoldDB" id="L1JGE6"/>
<dbReference type="OrthoDB" id="540503at2759"/>
<dbReference type="GO" id="GO:0005794">
    <property type="term" value="C:Golgi apparatus"/>
    <property type="evidence" value="ECO:0007669"/>
    <property type="project" value="TreeGrafter"/>
</dbReference>
<dbReference type="Proteomes" id="UP000011087">
    <property type="component" value="Unassembled WGS sequence"/>
</dbReference>
<organism evidence="2">
    <name type="scientific">Guillardia theta (strain CCMP2712)</name>
    <name type="common">Cryptophyte</name>
    <dbReference type="NCBI Taxonomy" id="905079"/>
    <lineage>
        <taxon>Eukaryota</taxon>
        <taxon>Cryptophyceae</taxon>
        <taxon>Pyrenomonadales</taxon>
        <taxon>Geminigeraceae</taxon>
        <taxon>Guillardia</taxon>
    </lineage>
</organism>
<dbReference type="Pfam" id="PF03407">
    <property type="entry name" value="Nucleotid_trans"/>
    <property type="match status" value="1"/>
</dbReference>
<protein>
    <recommendedName>
        <fullName evidence="1">Nucleotide-diphospho-sugar transferase domain-containing protein</fullName>
    </recommendedName>
</protein>
<dbReference type="EnsemblProtists" id="EKX47214">
    <property type="protein sequence ID" value="EKX47214"/>
    <property type="gene ID" value="GUITHDRAFT_107125"/>
</dbReference>
<keyword evidence="4" id="KW-1185">Reference proteome</keyword>
<evidence type="ECO:0000313" key="3">
    <source>
        <dbReference type="EnsemblProtists" id="EKX47214"/>
    </source>
</evidence>
<dbReference type="HOGENOM" id="CLU_1121859_0_0_1"/>
<proteinExistence type="predicted"/>
<reference evidence="4" key="2">
    <citation type="submission" date="2012-11" db="EMBL/GenBank/DDBJ databases">
        <authorList>
            <person name="Kuo A."/>
            <person name="Curtis B.A."/>
            <person name="Tanifuji G."/>
            <person name="Burki F."/>
            <person name="Gruber A."/>
            <person name="Irimia M."/>
            <person name="Maruyama S."/>
            <person name="Arias M.C."/>
            <person name="Ball S.G."/>
            <person name="Gile G.H."/>
            <person name="Hirakawa Y."/>
            <person name="Hopkins J.F."/>
            <person name="Rensing S.A."/>
            <person name="Schmutz J."/>
            <person name="Symeonidi A."/>
            <person name="Elias M."/>
            <person name="Eveleigh R.J."/>
            <person name="Herman E.K."/>
            <person name="Klute M.J."/>
            <person name="Nakayama T."/>
            <person name="Obornik M."/>
            <person name="Reyes-Prieto A."/>
            <person name="Armbrust E.V."/>
            <person name="Aves S.J."/>
            <person name="Beiko R.G."/>
            <person name="Coutinho P."/>
            <person name="Dacks J.B."/>
            <person name="Durnford D.G."/>
            <person name="Fast N.M."/>
            <person name="Green B.R."/>
            <person name="Grisdale C."/>
            <person name="Hempe F."/>
            <person name="Henrissat B."/>
            <person name="Hoppner M.P."/>
            <person name="Ishida K.-I."/>
            <person name="Kim E."/>
            <person name="Koreny L."/>
            <person name="Kroth P.G."/>
            <person name="Liu Y."/>
            <person name="Malik S.-B."/>
            <person name="Maier U.G."/>
            <person name="McRose D."/>
            <person name="Mock T."/>
            <person name="Neilson J.A."/>
            <person name="Onodera N.T."/>
            <person name="Poole A.M."/>
            <person name="Pritham E.J."/>
            <person name="Richards T.A."/>
            <person name="Rocap G."/>
            <person name="Roy S.W."/>
            <person name="Sarai C."/>
            <person name="Schaack S."/>
            <person name="Shirato S."/>
            <person name="Slamovits C.H."/>
            <person name="Spencer D.F."/>
            <person name="Suzuki S."/>
            <person name="Worden A.Z."/>
            <person name="Zauner S."/>
            <person name="Barry K."/>
            <person name="Bell C."/>
            <person name="Bharti A.K."/>
            <person name="Crow J.A."/>
            <person name="Grimwood J."/>
            <person name="Kramer R."/>
            <person name="Lindquist E."/>
            <person name="Lucas S."/>
            <person name="Salamov A."/>
            <person name="McFadden G.I."/>
            <person name="Lane C.E."/>
            <person name="Keeling P.J."/>
            <person name="Gray M.W."/>
            <person name="Grigoriev I.V."/>
            <person name="Archibald J.M."/>
        </authorList>
    </citation>
    <scope>NUCLEOTIDE SEQUENCE</scope>
    <source>
        <strain evidence="4">CCMP2712</strain>
    </source>
</reference>
<accession>L1JGE6</accession>
<dbReference type="GO" id="GO:0016757">
    <property type="term" value="F:glycosyltransferase activity"/>
    <property type="evidence" value="ECO:0007669"/>
    <property type="project" value="TreeGrafter"/>
</dbReference>
<feature type="domain" description="Nucleotide-diphospho-sugar transferase" evidence="1">
    <location>
        <begin position="10"/>
        <end position="240"/>
    </location>
</feature>
<reference evidence="2 4" key="1">
    <citation type="journal article" date="2012" name="Nature">
        <title>Algal genomes reveal evolutionary mosaicism and the fate of nucleomorphs.</title>
        <authorList>
            <consortium name="DOE Joint Genome Institute"/>
            <person name="Curtis B.A."/>
            <person name="Tanifuji G."/>
            <person name="Burki F."/>
            <person name="Gruber A."/>
            <person name="Irimia M."/>
            <person name="Maruyama S."/>
            <person name="Arias M.C."/>
            <person name="Ball S.G."/>
            <person name="Gile G.H."/>
            <person name="Hirakawa Y."/>
            <person name="Hopkins J.F."/>
            <person name="Kuo A."/>
            <person name="Rensing S.A."/>
            <person name="Schmutz J."/>
            <person name="Symeonidi A."/>
            <person name="Elias M."/>
            <person name="Eveleigh R.J."/>
            <person name="Herman E.K."/>
            <person name="Klute M.J."/>
            <person name="Nakayama T."/>
            <person name="Obornik M."/>
            <person name="Reyes-Prieto A."/>
            <person name="Armbrust E.V."/>
            <person name="Aves S.J."/>
            <person name="Beiko R.G."/>
            <person name="Coutinho P."/>
            <person name="Dacks J.B."/>
            <person name="Durnford D.G."/>
            <person name="Fast N.M."/>
            <person name="Green B.R."/>
            <person name="Grisdale C.J."/>
            <person name="Hempel F."/>
            <person name="Henrissat B."/>
            <person name="Hoppner M.P."/>
            <person name="Ishida K."/>
            <person name="Kim E."/>
            <person name="Koreny L."/>
            <person name="Kroth P.G."/>
            <person name="Liu Y."/>
            <person name="Malik S.B."/>
            <person name="Maier U.G."/>
            <person name="McRose D."/>
            <person name="Mock T."/>
            <person name="Neilson J.A."/>
            <person name="Onodera N.T."/>
            <person name="Poole A.M."/>
            <person name="Pritham E.J."/>
            <person name="Richards T.A."/>
            <person name="Rocap G."/>
            <person name="Roy S.W."/>
            <person name="Sarai C."/>
            <person name="Schaack S."/>
            <person name="Shirato S."/>
            <person name="Slamovits C.H."/>
            <person name="Spencer D.F."/>
            <person name="Suzuki S."/>
            <person name="Worden A.Z."/>
            <person name="Zauner S."/>
            <person name="Barry K."/>
            <person name="Bell C."/>
            <person name="Bharti A.K."/>
            <person name="Crow J.A."/>
            <person name="Grimwood J."/>
            <person name="Kramer R."/>
            <person name="Lindquist E."/>
            <person name="Lucas S."/>
            <person name="Salamov A."/>
            <person name="McFadden G.I."/>
            <person name="Lane C.E."/>
            <person name="Keeling P.J."/>
            <person name="Gray M.W."/>
            <person name="Grigoriev I.V."/>
            <person name="Archibald J.M."/>
        </authorList>
    </citation>
    <scope>NUCLEOTIDE SEQUENCE</scope>
    <source>
        <strain evidence="2 4">CCMP2712</strain>
    </source>
</reference>
<gene>
    <name evidence="2" type="ORF">GUITHDRAFT_107125</name>
</gene>
<dbReference type="EMBL" id="JH992991">
    <property type="protein sequence ID" value="EKX47214.1"/>
    <property type="molecule type" value="Genomic_DNA"/>
</dbReference>
<evidence type="ECO:0000313" key="2">
    <source>
        <dbReference type="EMBL" id="EKX47214.1"/>
    </source>
</evidence>
<evidence type="ECO:0000313" key="4">
    <source>
        <dbReference type="Proteomes" id="UP000011087"/>
    </source>
</evidence>
<reference evidence="3" key="3">
    <citation type="submission" date="2016-03" db="UniProtKB">
        <authorList>
            <consortium name="EnsemblProtists"/>
        </authorList>
    </citation>
    <scope>IDENTIFICATION</scope>
</reference>
<dbReference type="RefSeq" id="XP_005834194.1">
    <property type="nucleotide sequence ID" value="XM_005834137.1"/>
</dbReference>
<sequence length="248" mass="28742">MCNAQRLGLKFLVGLADPEIARWMEREHGEVETYPLFEHAEVSAEGEFMSSNFFRIVWRAMELVRELLDSGISVFFIDVDVHLLQDPHLYLSSNCDLVYQQNHCGADAPARTAMEVTEPNSGLYLVKSRWASKQFLSEILLNKPADRKSGEKYSHAERVQIQYWEHLKRWYGFQRAVLSQLPEENDKERKKHVAKFCAADSHKFATGWALERDNFSIIKSEVIALHINCITGRQNKIDKLRNLSLWCP</sequence>
<evidence type="ECO:0000259" key="1">
    <source>
        <dbReference type="Pfam" id="PF03407"/>
    </source>
</evidence>
<dbReference type="KEGG" id="gtt:GUITHDRAFT_107125"/>
<dbReference type="PANTHER" id="PTHR47032">
    <property type="entry name" value="UDP-D-XYLOSE:L-FUCOSE ALPHA-1,3-D-XYLOSYLTRANSFERASE-RELATED"/>
    <property type="match status" value="1"/>
</dbReference>
<dbReference type="GeneID" id="17303882"/>
<dbReference type="InterPro" id="IPR052636">
    <property type="entry name" value="UDP-D-xylose:L-fucose_XylT"/>
</dbReference>
<name>L1JGE6_GUITC</name>
<dbReference type="InterPro" id="IPR005069">
    <property type="entry name" value="Nucl-diP-sugar_transferase"/>
</dbReference>
<dbReference type="PaxDb" id="55529-EKX47214"/>
<dbReference type="PANTHER" id="PTHR47032:SF1">
    <property type="entry name" value="UDP-D-XYLOSE:L-FUCOSE ALPHA-1,3-D-XYLOSYLTRANSFERASE-RELATED"/>
    <property type="match status" value="1"/>
</dbReference>